<comment type="caution">
    <text evidence="2">The sequence shown here is derived from an EMBL/GenBank/DDBJ whole genome shotgun (WGS) entry which is preliminary data.</text>
</comment>
<accession>A0A1Y1VCC8</accession>
<evidence type="ECO:0000256" key="1">
    <source>
        <dbReference type="SAM" id="MobiDB-lite"/>
    </source>
</evidence>
<organism evidence="2 3">
    <name type="scientific">Piromyces finnis</name>
    <dbReference type="NCBI Taxonomy" id="1754191"/>
    <lineage>
        <taxon>Eukaryota</taxon>
        <taxon>Fungi</taxon>
        <taxon>Fungi incertae sedis</taxon>
        <taxon>Chytridiomycota</taxon>
        <taxon>Chytridiomycota incertae sedis</taxon>
        <taxon>Neocallimastigomycetes</taxon>
        <taxon>Neocallimastigales</taxon>
        <taxon>Neocallimastigaceae</taxon>
        <taxon>Piromyces</taxon>
    </lineage>
</organism>
<evidence type="ECO:0000313" key="3">
    <source>
        <dbReference type="Proteomes" id="UP000193719"/>
    </source>
</evidence>
<proteinExistence type="predicted"/>
<feature type="region of interest" description="Disordered" evidence="1">
    <location>
        <begin position="160"/>
        <end position="186"/>
    </location>
</feature>
<feature type="non-terminal residue" evidence="2">
    <location>
        <position position="278"/>
    </location>
</feature>
<keyword evidence="3" id="KW-1185">Reference proteome</keyword>
<evidence type="ECO:0000313" key="2">
    <source>
        <dbReference type="EMBL" id="ORX51758.1"/>
    </source>
</evidence>
<feature type="region of interest" description="Disordered" evidence="1">
    <location>
        <begin position="235"/>
        <end position="278"/>
    </location>
</feature>
<gene>
    <name evidence="2" type="ORF">BCR36DRAFT_287678</name>
</gene>
<feature type="compositionally biased region" description="Polar residues" evidence="1">
    <location>
        <begin position="177"/>
        <end position="186"/>
    </location>
</feature>
<dbReference type="EMBL" id="MCFH01000017">
    <property type="protein sequence ID" value="ORX51758.1"/>
    <property type="molecule type" value="Genomic_DNA"/>
</dbReference>
<reference evidence="2 3" key="2">
    <citation type="submission" date="2016-08" db="EMBL/GenBank/DDBJ databases">
        <title>Pervasive Adenine N6-methylation of Active Genes in Fungi.</title>
        <authorList>
            <consortium name="DOE Joint Genome Institute"/>
            <person name="Mondo S.J."/>
            <person name="Dannebaum R.O."/>
            <person name="Kuo R.C."/>
            <person name="Labutti K."/>
            <person name="Haridas S."/>
            <person name="Kuo A."/>
            <person name="Salamov A."/>
            <person name="Ahrendt S.R."/>
            <person name="Lipzen A."/>
            <person name="Sullivan W."/>
            <person name="Andreopoulos W.B."/>
            <person name="Clum A."/>
            <person name="Lindquist E."/>
            <person name="Daum C."/>
            <person name="Ramamoorthy G.K."/>
            <person name="Gryganskyi A."/>
            <person name="Culley D."/>
            <person name="Magnuson J.K."/>
            <person name="James T.Y."/>
            <person name="O'Malley M.A."/>
            <person name="Stajich J.E."/>
            <person name="Spatafora J.W."/>
            <person name="Visel A."/>
            <person name="Grigoriev I.V."/>
        </authorList>
    </citation>
    <scope>NUCLEOTIDE SEQUENCE [LARGE SCALE GENOMIC DNA]</scope>
    <source>
        <strain evidence="3">finn</strain>
    </source>
</reference>
<dbReference type="AlphaFoldDB" id="A0A1Y1VCC8"/>
<dbReference type="Proteomes" id="UP000193719">
    <property type="component" value="Unassembled WGS sequence"/>
</dbReference>
<feature type="compositionally biased region" description="Basic and acidic residues" evidence="1">
    <location>
        <begin position="235"/>
        <end position="264"/>
    </location>
</feature>
<name>A0A1Y1VCC8_9FUNG</name>
<sequence>MKDDNLVITKTDKNINNYFSNNITSDKEIFKNCFNSDKENDFSSSIKLSEEPTDLLENDINLSNTSGNAIVEGDSQLFFSTPIPKTLNSSKKQCKKVNKIKKSPIKITIDDDDDTLPTNDNILKNENEFLLSPPSQPGFKIVKKPPIDVDALDLNIDDEILNSSQNTTPKSKKTQPNKKTNCTTSPKENINISNFKVDSNKFEKYSIFSIENQLNSSFERIKNLNALLNKEIEKKKSGCDNGNVKKTEIDDHKQPSPLKKDKSRTCKNGKTIKSLGNE</sequence>
<protein>
    <submittedName>
        <fullName evidence="2">Uncharacterized protein</fullName>
    </submittedName>
</protein>
<reference evidence="2 3" key="1">
    <citation type="submission" date="2016-08" db="EMBL/GenBank/DDBJ databases">
        <title>Genomes of anaerobic fungi encode conserved fungal cellulosomes for biomass hydrolysis.</title>
        <authorList>
            <consortium name="DOE Joint Genome Institute"/>
            <person name="Haitjema C.H."/>
            <person name="Gilmore S.P."/>
            <person name="Henske J.K."/>
            <person name="Solomon K.V."/>
            <person name="De Groot R."/>
            <person name="Kuo A."/>
            <person name="Mondo S.J."/>
            <person name="Salamov A.A."/>
            <person name="Labutti K."/>
            <person name="Zhao Z."/>
            <person name="Chiniquy J."/>
            <person name="Barry K."/>
            <person name="Brewer H.M."/>
            <person name="Purvine S.O."/>
            <person name="Wright A.T."/>
            <person name="Boxma B."/>
            <person name="Van Alen T."/>
            <person name="Hackstein J.H."/>
            <person name="Baker S.E."/>
            <person name="Grigoriev I.V."/>
            <person name="O'Malley M.A."/>
        </authorList>
    </citation>
    <scope>NUCLEOTIDE SEQUENCE [LARGE SCALE GENOMIC DNA]</scope>
    <source>
        <strain evidence="3">finn</strain>
    </source>
</reference>